<dbReference type="SUPFAM" id="SSF52540">
    <property type="entry name" value="P-loop containing nucleoside triphosphate hydrolases"/>
    <property type="match status" value="1"/>
</dbReference>
<dbReference type="InterPro" id="IPR027417">
    <property type="entry name" value="P-loop_NTPase"/>
</dbReference>
<dbReference type="EMBL" id="JACONZ010000005">
    <property type="protein sequence ID" value="MBC5582369.1"/>
    <property type="molecule type" value="Genomic_DNA"/>
</dbReference>
<comment type="caution">
    <text evidence="2">The sequence shown here is derived from an EMBL/GenBank/DDBJ whole genome shotgun (WGS) entry which is preliminary data.</text>
</comment>
<dbReference type="AlphaFoldDB" id="A0A923L1Y4"/>
<dbReference type="InterPro" id="IPR003593">
    <property type="entry name" value="AAA+_ATPase"/>
</dbReference>
<organism evidence="2 3">
    <name type="scientific">Anaerofilum hominis</name>
    <dbReference type="NCBI Taxonomy" id="2763016"/>
    <lineage>
        <taxon>Bacteria</taxon>
        <taxon>Bacillati</taxon>
        <taxon>Bacillota</taxon>
        <taxon>Clostridia</taxon>
        <taxon>Eubacteriales</taxon>
        <taxon>Oscillospiraceae</taxon>
        <taxon>Anaerofilum</taxon>
    </lineage>
</organism>
<feature type="domain" description="AAA+ ATPase" evidence="1">
    <location>
        <begin position="24"/>
        <end position="160"/>
    </location>
</feature>
<dbReference type="SMART" id="SM00382">
    <property type="entry name" value="AAA"/>
    <property type="match status" value="1"/>
</dbReference>
<sequence length="310" mass="31986">MLEKLCGNEELKAGLSAALAAGRLPHSVLLCGAGGLGKNFAARLIAADYLYPAGGPGAEAVLAGRSPECLVVRAEGAADIIPVARVRELRAAVRATGLSAEGRVALIEDAQKMQAAAANALLKALEEPPTGVLFLLTAHSEAAILPTIRSRCAAYTLAPLEREECVRLLCGRGCPKGDAAFLSAVYGGALGRCLQAAGDPQRFALLRAAADFVSLSAKGDRFGLLAAAKEFETKSKREEAGIFLSDLAELYAAALDGREIPGLPAVSRPAAARALPAVFEAARRLRAAGNAKLVCTLLALRLADANAARP</sequence>
<dbReference type="Proteomes" id="UP000659630">
    <property type="component" value="Unassembled WGS sequence"/>
</dbReference>
<dbReference type="RefSeq" id="WP_186888732.1">
    <property type="nucleotide sequence ID" value="NZ_JACONZ010000005.1"/>
</dbReference>
<evidence type="ECO:0000259" key="1">
    <source>
        <dbReference type="SMART" id="SM00382"/>
    </source>
</evidence>
<protein>
    <recommendedName>
        <fullName evidence="1">AAA+ ATPase domain-containing protein</fullName>
    </recommendedName>
</protein>
<dbReference type="Pfam" id="PF13177">
    <property type="entry name" value="DNA_pol3_delta2"/>
    <property type="match status" value="1"/>
</dbReference>
<dbReference type="PANTHER" id="PTHR11669:SF8">
    <property type="entry name" value="DNA POLYMERASE III SUBUNIT DELTA"/>
    <property type="match status" value="1"/>
</dbReference>
<reference evidence="2" key="1">
    <citation type="submission" date="2020-08" db="EMBL/GenBank/DDBJ databases">
        <title>Genome public.</title>
        <authorList>
            <person name="Liu C."/>
            <person name="Sun Q."/>
        </authorList>
    </citation>
    <scope>NUCLEOTIDE SEQUENCE</scope>
    <source>
        <strain evidence="2">BX8</strain>
    </source>
</reference>
<evidence type="ECO:0000313" key="2">
    <source>
        <dbReference type="EMBL" id="MBC5582369.1"/>
    </source>
</evidence>
<proteinExistence type="predicted"/>
<gene>
    <name evidence="2" type="ORF">H8S23_12720</name>
</gene>
<dbReference type="PANTHER" id="PTHR11669">
    <property type="entry name" value="REPLICATION FACTOR C / DNA POLYMERASE III GAMMA-TAU SUBUNIT"/>
    <property type="match status" value="1"/>
</dbReference>
<accession>A0A923L1Y4</accession>
<keyword evidence="3" id="KW-1185">Reference proteome</keyword>
<evidence type="ECO:0000313" key="3">
    <source>
        <dbReference type="Proteomes" id="UP000659630"/>
    </source>
</evidence>
<name>A0A923L1Y4_9FIRM</name>
<dbReference type="GO" id="GO:0006261">
    <property type="term" value="P:DNA-templated DNA replication"/>
    <property type="evidence" value="ECO:0007669"/>
    <property type="project" value="TreeGrafter"/>
</dbReference>
<dbReference type="Gene3D" id="3.40.50.300">
    <property type="entry name" value="P-loop containing nucleotide triphosphate hydrolases"/>
    <property type="match status" value="1"/>
</dbReference>
<dbReference type="InterPro" id="IPR050238">
    <property type="entry name" value="DNA_Rep/Repair_Clamp_Loader"/>
</dbReference>